<keyword evidence="3" id="KW-0732">Signal</keyword>
<dbReference type="InParanoid" id="B7GA83"/>
<sequence>MPKLSFLSVFLYFVPETSGFSRLAAPNPTRCRLPHSPYGRARLADAATATRTLPTPATTTHRTINPAYPDLPLDKYLANPYFAKIRTDYPGLQLIHEEPFLFLVHDFLTADECARLRRKADTGTLRPQFGGGAVERTSSGVVCVNDEVPTLRTKLQTLTGVSDMAQLQPLKISKYRPGQVFSKHTDAWPTEEAPVTRGWVQERDFFGDESRPTRGCYPARNQPNHNTLLTCFVYLNTVHGSGYTTFPNIGLHQSRDGGSFYRNPTPLDTHARVDGSAWDWEYRDEADSVQIAPTQGLAVLHFCSVLPEYGGICDGNVLHVAEAPLDGQDKYVAQQFVASCTEWSLPDDSIPYGRVSWDTI</sequence>
<name>B7GA83_PHATC</name>
<dbReference type="eggNOG" id="ENOG502SUZS">
    <property type="taxonomic scope" value="Eukaryota"/>
</dbReference>
<feature type="chain" id="PRO_5002853056" description="Prolyl 4-hydroxylase alpha subunit domain-containing protein" evidence="3">
    <location>
        <begin position="20"/>
        <end position="360"/>
    </location>
</feature>
<feature type="signal peptide" evidence="3">
    <location>
        <begin position="1"/>
        <end position="19"/>
    </location>
</feature>
<reference evidence="5" key="2">
    <citation type="submission" date="2008-08" db="EMBL/GenBank/DDBJ databases">
        <authorList>
            <consortium name="Diatom Consortium"/>
            <person name="Grigoriev I."/>
            <person name="Grimwood J."/>
            <person name="Kuo A."/>
            <person name="Otillar R.P."/>
            <person name="Salamov A."/>
            <person name="Detter J.C."/>
            <person name="Lindquist E."/>
            <person name="Shapiro H."/>
            <person name="Lucas S."/>
            <person name="Glavina del Rio T."/>
            <person name="Pitluck S."/>
            <person name="Rokhsar D."/>
            <person name="Bowler C."/>
        </authorList>
    </citation>
    <scope>GENOME REANNOTATION</scope>
    <source>
        <strain evidence="5">CCAP 1055/1</strain>
    </source>
</reference>
<accession>B7GA83</accession>
<dbReference type="InterPro" id="IPR045054">
    <property type="entry name" value="P4HA-like"/>
</dbReference>
<dbReference type="GeneID" id="7195594"/>
<dbReference type="GO" id="GO:0005783">
    <property type="term" value="C:endoplasmic reticulum"/>
    <property type="evidence" value="ECO:0007669"/>
    <property type="project" value="TreeGrafter"/>
</dbReference>
<evidence type="ECO:0000256" key="3">
    <source>
        <dbReference type="SAM" id="SignalP"/>
    </source>
</evidence>
<gene>
    <name evidence="4" type="ORF">PHATRDRAFT_49327</name>
</gene>
<dbReference type="PANTHER" id="PTHR10869">
    <property type="entry name" value="PROLYL 4-HYDROXYLASE ALPHA SUBUNIT"/>
    <property type="match status" value="1"/>
</dbReference>
<proteinExistence type="predicted"/>
<evidence type="ECO:0000313" key="5">
    <source>
        <dbReference type="Proteomes" id="UP000000759"/>
    </source>
</evidence>
<evidence type="ECO:0000313" key="4">
    <source>
        <dbReference type="EMBL" id="EEC44694.1"/>
    </source>
</evidence>
<dbReference type="GO" id="GO:0004656">
    <property type="term" value="F:procollagen-proline 4-dioxygenase activity"/>
    <property type="evidence" value="ECO:0007669"/>
    <property type="project" value="TreeGrafter"/>
</dbReference>
<dbReference type="EMBL" id="CM000623">
    <property type="protein sequence ID" value="EEC44694.1"/>
    <property type="molecule type" value="Genomic_DNA"/>
</dbReference>
<protein>
    <recommendedName>
        <fullName evidence="6">Prolyl 4-hydroxylase alpha subunit domain-containing protein</fullName>
    </recommendedName>
</protein>
<dbReference type="PaxDb" id="2850-Phatr49327"/>
<dbReference type="GO" id="GO:0046872">
    <property type="term" value="F:metal ion binding"/>
    <property type="evidence" value="ECO:0007669"/>
    <property type="project" value="UniProtKB-KW"/>
</dbReference>
<evidence type="ECO:0008006" key="6">
    <source>
        <dbReference type="Google" id="ProtNLM"/>
    </source>
</evidence>
<dbReference type="HOGENOM" id="CLU_770441_0_0_1"/>
<organism evidence="4 5">
    <name type="scientific">Phaeodactylum tricornutum (strain CCAP 1055/1)</name>
    <dbReference type="NCBI Taxonomy" id="556484"/>
    <lineage>
        <taxon>Eukaryota</taxon>
        <taxon>Sar</taxon>
        <taxon>Stramenopiles</taxon>
        <taxon>Ochrophyta</taxon>
        <taxon>Bacillariophyta</taxon>
        <taxon>Bacillariophyceae</taxon>
        <taxon>Bacillariophycidae</taxon>
        <taxon>Naviculales</taxon>
        <taxon>Phaeodactylaceae</taxon>
        <taxon>Phaeodactylum</taxon>
    </lineage>
</organism>
<dbReference type="PANTHER" id="PTHR10869:SF246">
    <property type="entry name" value="TRANSMEMBRANE PROLYL 4-HYDROXYLASE"/>
    <property type="match status" value="1"/>
</dbReference>
<dbReference type="RefSeq" id="XP_002184025.1">
    <property type="nucleotide sequence ID" value="XM_002183989.1"/>
</dbReference>
<dbReference type="Proteomes" id="UP000000759">
    <property type="component" value="Chromosome 21"/>
</dbReference>
<dbReference type="Gene3D" id="2.60.120.620">
    <property type="entry name" value="q2cbj1_9rhob like domain"/>
    <property type="match status" value="1"/>
</dbReference>
<dbReference type="OrthoDB" id="407973at2759"/>
<dbReference type="AlphaFoldDB" id="B7GA83"/>
<evidence type="ECO:0000256" key="2">
    <source>
        <dbReference type="ARBA" id="ARBA00023004"/>
    </source>
</evidence>
<keyword evidence="1" id="KW-0479">Metal-binding</keyword>
<keyword evidence="2" id="KW-0408">Iron</keyword>
<dbReference type="KEGG" id="pti:PHATRDRAFT_49327"/>
<reference evidence="4 5" key="1">
    <citation type="journal article" date="2008" name="Nature">
        <title>The Phaeodactylum genome reveals the evolutionary history of diatom genomes.</title>
        <authorList>
            <person name="Bowler C."/>
            <person name="Allen A.E."/>
            <person name="Badger J.H."/>
            <person name="Grimwood J."/>
            <person name="Jabbari K."/>
            <person name="Kuo A."/>
            <person name="Maheswari U."/>
            <person name="Martens C."/>
            <person name="Maumus F."/>
            <person name="Otillar R.P."/>
            <person name="Rayko E."/>
            <person name="Salamov A."/>
            <person name="Vandepoele K."/>
            <person name="Beszteri B."/>
            <person name="Gruber A."/>
            <person name="Heijde M."/>
            <person name="Katinka M."/>
            <person name="Mock T."/>
            <person name="Valentin K."/>
            <person name="Verret F."/>
            <person name="Berges J.A."/>
            <person name="Brownlee C."/>
            <person name="Cadoret J.P."/>
            <person name="Chiovitti A."/>
            <person name="Choi C.J."/>
            <person name="Coesel S."/>
            <person name="De Martino A."/>
            <person name="Detter J.C."/>
            <person name="Durkin C."/>
            <person name="Falciatore A."/>
            <person name="Fournet J."/>
            <person name="Haruta M."/>
            <person name="Huysman M.J."/>
            <person name="Jenkins B.D."/>
            <person name="Jiroutova K."/>
            <person name="Jorgensen R.E."/>
            <person name="Joubert Y."/>
            <person name="Kaplan A."/>
            <person name="Kroger N."/>
            <person name="Kroth P.G."/>
            <person name="La Roche J."/>
            <person name="Lindquist E."/>
            <person name="Lommer M."/>
            <person name="Martin-Jezequel V."/>
            <person name="Lopez P.J."/>
            <person name="Lucas S."/>
            <person name="Mangogna M."/>
            <person name="McGinnis K."/>
            <person name="Medlin L.K."/>
            <person name="Montsant A."/>
            <person name="Oudot-Le Secq M.P."/>
            <person name="Napoli C."/>
            <person name="Obornik M."/>
            <person name="Parker M.S."/>
            <person name="Petit J.L."/>
            <person name="Porcel B.M."/>
            <person name="Poulsen N."/>
            <person name="Robison M."/>
            <person name="Rychlewski L."/>
            <person name="Rynearson T.A."/>
            <person name="Schmutz J."/>
            <person name="Shapiro H."/>
            <person name="Siaut M."/>
            <person name="Stanley M."/>
            <person name="Sussman M.R."/>
            <person name="Taylor A.R."/>
            <person name="Vardi A."/>
            <person name="von Dassow P."/>
            <person name="Vyverman W."/>
            <person name="Willis A."/>
            <person name="Wyrwicz L.S."/>
            <person name="Rokhsar D.S."/>
            <person name="Weissenbach J."/>
            <person name="Armbrust E.V."/>
            <person name="Green B.R."/>
            <person name="Van de Peer Y."/>
            <person name="Grigoriev I.V."/>
        </authorList>
    </citation>
    <scope>NUCLEOTIDE SEQUENCE [LARGE SCALE GENOMIC DNA]</scope>
    <source>
        <strain evidence="4 5">CCAP 1055/1</strain>
    </source>
</reference>
<evidence type="ECO:0000256" key="1">
    <source>
        <dbReference type="ARBA" id="ARBA00022723"/>
    </source>
</evidence>
<keyword evidence="5" id="KW-1185">Reference proteome</keyword>
<dbReference type="OMA" id="TTHRTIN"/>